<keyword evidence="4" id="KW-0378">Hydrolase</keyword>
<dbReference type="EnsemblMetazoa" id="LLOJ003089-RA">
    <property type="protein sequence ID" value="LLOJ003089-PA"/>
    <property type="gene ID" value="LLOJ003089"/>
</dbReference>
<evidence type="ECO:0000313" key="13">
    <source>
        <dbReference type="EnsemblMetazoa" id="LLOJ003089-PA"/>
    </source>
</evidence>
<dbReference type="PANTHER" id="PTHR43690">
    <property type="entry name" value="NARDILYSIN"/>
    <property type="match status" value="1"/>
</dbReference>
<dbReference type="InterPro" id="IPR054734">
    <property type="entry name" value="PqqF-like_C_4"/>
</dbReference>
<dbReference type="Pfam" id="PF05193">
    <property type="entry name" value="Peptidase_M16_C"/>
    <property type="match status" value="1"/>
</dbReference>
<proteinExistence type="inferred from homology"/>
<dbReference type="InterPro" id="IPR050626">
    <property type="entry name" value="Peptidase_M16"/>
</dbReference>
<dbReference type="InterPro" id="IPR001431">
    <property type="entry name" value="Pept_M16_Zn_BS"/>
</dbReference>
<keyword evidence="14" id="KW-1185">Reference proteome</keyword>
<comment type="similarity">
    <text evidence="1 7">Belongs to the peptidase M16 family.</text>
</comment>
<dbReference type="EMBL" id="AJWK01010101">
    <property type="status" value="NOT_ANNOTATED_CDS"/>
    <property type="molecule type" value="Genomic_DNA"/>
</dbReference>
<evidence type="ECO:0000313" key="14">
    <source>
        <dbReference type="Proteomes" id="UP000092461"/>
    </source>
</evidence>
<dbReference type="PANTHER" id="PTHR43690:SF18">
    <property type="entry name" value="INSULIN-DEGRADING ENZYME-RELATED"/>
    <property type="match status" value="1"/>
</dbReference>
<dbReference type="Gene3D" id="3.30.830.10">
    <property type="entry name" value="Metalloenzyme, LuxS/M16 peptidase-like"/>
    <property type="match status" value="4"/>
</dbReference>
<dbReference type="InterPro" id="IPR011765">
    <property type="entry name" value="Pept_M16_N"/>
</dbReference>
<dbReference type="GO" id="GO:0046872">
    <property type="term" value="F:metal ion binding"/>
    <property type="evidence" value="ECO:0007669"/>
    <property type="project" value="UniProtKB-KW"/>
</dbReference>
<sequence length="1033" mass="120044">MKLTPEAAMSYEVPEKSVSDKKDYRIFSLPNNLKVLLISDPSAISSDSESSVNTSSLSSDGYDGESTSSSDSDTFSGDSDASSSSSAPDEQEKMAAASLLVDVGSFSDPSDINGLAHFLEHMIFMGSKKYPEENEFDKFIRKHGGSDNASTDCEETVYYFEIPEKHFEGGLDIFSRLFAEPLLKKDSITRERESVDSEFVTRSKDDNVRLEQLISSQANKEHPCHTFAWGNLETLKNNISDQQLHDRVVEFQKRHYSAHRMYLALQARYPLDELERIARKYFSDIPCNNLPGSDFSCFNHTNVFPMTFFERIYYVKPIAAMKRVDINWCLPSMVREFKCKPQELVSHFLESEKKGSLSAYLRKKLWILDLMAEIDETDGFCHNSLFSIFSIHVYLTDNGYKNLTEVLRTIFSYIKLLHEQGNSQKIYEELQAIDEAKFKYANESNPVDYVEELVMNLKYYPSKNVINGNRLLFEYNPEMIQTFLDHIYHDPCNIMIWCSDDDTPKDQKEKWFGTEYRVEDMPEEWKIMRKNVEIFPEFDINQTNNFITTDFTIHHPVTSPMDAPKPPIRIRFDDLCEVWYREDTRFGLPRAFVYFNFSSPLPLMDAKNSALMYYFVLILKYLLMEELTTASEANLMYSIIPGQRSFTVKVSGYNEKLHLVMDAILKKMVNLEVTEELFEALKTRQLEEYHNNLIKPRTLNGDIRLSIVEKAYIPQYEKYNALKNITLTDLLDFSKIFLKFLKIQGLIQGNMTQEEATTITENVLNVVNSSPITDLSTIEKRTYQIPIGNHCVRVKSLNKNDVNSFIVNFYQIDQPSLENSCYVELLVNLLEEPLFNQLRTVEQLGYIVDCDLRENCGIAGWTVAVNSQESQFTTEHVIERIENFQREFLKILQDMSTEDYHHARDSLIKTKLIPDVQLKDEVLRNWDEIVTEQYIFDRIAKEVEILGNISQEKMIEFYQKYAVDEQFTRKLSIQVRGNKEVNENAEEQEHLPEILKHTFDVPQEESAQWKYVNDIAKFRNSLFLHPALNKKLS</sequence>
<keyword evidence="5" id="KW-0862">Zinc</keyword>
<feature type="compositionally biased region" description="Low complexity" evidence="8">
    <location>
        <begin position="44"/>
        <end position="86"/>
    </location>
</feature>
<feature type="domain" description="Peptidase M16 middle/third" evidence="11">
    <location>
        <begin position="438"/>
        <end position="721"/>
    </location>
</feature>
<name>A0A1B0CFG8_LUTLO</name>
<evidence type="ECO:0000259" key="12">
    <source>
        <dbReference type="Pfam" id="PF22456"/>
    </source>
</evidence>
<evidence type="ECO:0000256" key="4">
    <source>
        <dbReference type="ARBA" id="ARBA00022801"/>
    </source>
</evidence>
<evidence type="ECO:0000256" key="1">
    <source>
        <dbReference type="ARBA" id="ARBA00007261"/>
    </source>
</evidence>
<evidence type="ECO:0000256" key="8">
    <source>
        <dbReference type="SAM" id="MobiDB-lite"/>
    </source>
</evidence>
<dbReference type="GO" id="GO:0006508">
    <property type="term" value="P:proteolysis"/>
    <property type="evidence" value="ECO:0007669"/>
    <property type="project" value="UniProtKB-KW"/>
</dbReference>
<evidence type="ECO:0000256" key="5">
    <source>
        <dbReference type="ARBA" id="ARBA00022833"/>
    </source>
</evidence>
<dbReference type="VEuPathDB" id="VectorBase:LLONM1_001205"/>
<evidence type="ECO:0000259" key="9">
    <source>
        <dbReference type="Pfam" id="PF00675"/>
    </source>
</evidence>
<dbReference type="GO" id="GO:0005737">
    <property type="term" value="C:cytoplasm"/>
    <property type="evidence" value="ECO:0007669"/>
    <property type="project" value="UniProtKB-ARBA"/>
</dbReference>
<dbReference type="Pfam" id="PF22456">
    <property type="entry name" value="PqqF-like_C_4"/>
    <property type="match status" value="1"/>
</dbReference>
<protein>
    <submittedName>
        <fullName evidence="13">Uncharacterized protein</fullName>
    </submittedName>
</protein>
<dbReference type="InterPro" id="IPR007863">
    <property type="entry name" value="Peptidase_M16_C"/>
</dbReference>
<dbReference type="Proteomes" id="UP000092461">
    <property type="component" value="Unassembled WGS sequence"/>
</dbReference>
<dbReference type="FunFam" id="3.30.830.10:FF:000005">
    <property type="entry name" value="nardilysin isoform X1"/>
    <property type="match status" value="1"/>
</dbReference>
<dbReference type="InterPro" id="IPR011249">
    <property type="entry name" value="Metalloenz_LuxS/M16"/>
</dbReference>
<accession>A0A1B0CFG8</accession>
<dbReference type="InterPro" id="IPR032632">
    <property type="entry name" value="Peptidase_M16_M"/>
</dbReference>
<evidence type="ECO:0000256" key="2">
    <source>
        <dbReference type="ARBA" id="ARBA00022670"/>
    </source>
</evidence>
<feature type="region of interest" description="Disordered" evidence="8">
    <location>
        <begin position="44"/>
        <end position="93"/>
    </location>
</feature>
<dbReference type="GO" id="GO:0004222">
    <property type="term" value="F:metalloendopeptidase activity"/>
    <property type="evidence" value="ECO:0007669"/>
    <property type="project" value="InterPro"/>
</dbReference>
<feature type="domain" description="Peptidase M16 N-terminal" evidence="9">
    <location>
        <begin position="89"/>
        <end position="222"/>
    </location>
</feature>
<evidence type="ECO:0000256" key="3">
    <source>
        <dbReference type="ARBA" id="ARBA00022723"/>
    </source>
</evidence>
<dbReference type="AlphaFoldDB" id="A0A1B0CFG8"/>
<dbReference type="SUPFAM" id="SSF63411">
    <property type="entry name" value="LuxS/MPP-like metallohydrolase"/>
    <property type="match status" value="4"/>
</dbReference>
<keyword evidence="3" id="KW-0479">Metal-binding</keyword>
<reference evidence="13" key="1">
    <citation type="submission" date="2020-05" db="UniProtKB">
        <authorList>
            <consortium name="EnsemblMetazoa"/>
        </authorList>
    </citation>
    <scope>IDENTIFICATION</scope>
    <source>
        <strain evidence="13">Jacobina</strain>
    </source>
</reference>
<feature type="domain" description="Peptidase M16 C-terminal" evidence="10">
    <location>
        <begin position="246"/>
        <end position="432"/>
    </location>
</feature>
<dbReference type="PROSITE" id="PS00143">
    <property type="entry name" value="INSULINASE"/>
    <property type="match status" value="1"/>
</dbReference>
<evidence type="ECO:0000256" key="7">
    <source>
        <dbReference type="RuleBase" id="RU004447"/>
    </source>
</evidence>
<keyword evidence="6" id="KW-0482">Metalloprotease</keyword>
<evidence type="ECO:0000259" key="10">
    <source>
        <dbReference type="Pfam" id="PF05193"/>
    </source>
</evidence>
<feature type="domain" description="Coenzyme PQQ synthesis protein F-like C-terminal lobe" evidence="12">
    <location>
        <begin position="825"/>
        <end position="926"/>
    </location>
</feature>
<organism evidence="13 14">
    <name type="scientific">Lutzomyia longipalpis</name>
    <name type="common">Sand fly</name>
    <dbReference type="NCBI Taxonomy" id="7200"/>
    <lineage>
        <taxon>Eukaryota</taxon>
        <taxon>Metazoa</taxon>
        <taxon>Ecdysozoa</taxon>
        <taxon>Arthropoda</taxon>
        <taxon>Hexapoda</taxon>
        <taxon>Insecta</taxon>
        <taxon>Pterygota</taxon>
        <taxon>Neoptera</taxon>
        <taxon>Endopterygota</taxon>
        <taxon>Diptera</taxon>
        <taxon>Nematocera</taxon>
        <taxon>Psychodoidea</taxon>
        <taxon>Psychodidae</taxon>
        <taxon>Lutzomyia</taxon>
        <taxon>Lutzomyia</taxon>
    </lineage>
</organism>
<keyword evidence="2" id="KW-0645">Protease</keyword>
<dbReference type="Pfam" id="PF16187">
    <property type="entry name" value="Peptidase_M16_M"/>
    <property type="match status" value="1"/>
</dbReference>
<dbReference type="VEuPathDB" id="VectorBase:LLOJ003089"/>
<evidence type="ECO:0000256" key="6">
    <source>
        <dbReference type="ARBA" id="ARBA00023049"/>
    </source>
</evidence>
<feature type="region of interest" description="Disordered" evidence="8">
    <location>
        <begin position="1"/>
        <end position="20"/>
    </location>
</feature>
<evidence type="ECO:0000259" key="11">
    <source>
        <dbReference type="Pfam" id="PF16187"/>
    </source>
</evidence>
<dbReference type="Pfam" id="PF00675">
    <property type="entry name" value="Peptidase_M16"/>
    <property type="match status" value="1"/>
</dbReference>